<dbReference type="PANTHER" id="PTHR43858:SF1">
    <property type="entry name" value="ABC TRANSPORTER-RELATED PROTEIN"/>
    <property type="match status" value="1"/>
</dbReference>
<dbReference type="NCBIfam" id="TIGR03719">
    <property type="entry name" value="ABC_ABC_ChvD"/>
    <property type="match status" value="1"/>
</dbReference>
<keyword evidence="7" id="KW-0378">Hydrolase</keyword>
<comment type="function">
    <text evidence="7">A translation factor that gates the progression of the 70S ribosomal initiation complex (IC, containing tRNA(fMet) in the P-site) into the translation elongation cycle by using a mechanism sensitive to the ATP/ADP ratio. Binds to the 70S ribosome E-site where it modulates the state of the translating ribosome during subunit translocation. ATP hydrolysis probably frees it from the ribosome, which can enter the elongation phase.</text>
</comment>
<gene>
    <name evidence="7" type="primary">ettA</name>
    <name evidence="9" type="ORF">SAMN04490201_1332</name>
</gene>
<evidence type="ECO:0000256" key="3">
    <source>
        <dbReference type="ARBA" id="ARBA00022730"/>
    </source>
</evidence>
<dbReference type="HAMAP" id="MF_00847">
    <property type="entry name" value="EttA"/>
    <property type="match status" value="1"/>
</dbReference>
<evidence type="ECO:0000256" key="2">
    <source>
        <dbReference type="ARBA" id="ARBA00022555"/>
    </source>
</evidence>
<comment type="subunit">
    <text evidence="7">Monomer. Probably contacts ribosomal proteins L1, L5, L33 and S7, the 16S and 23S rRNA and the P-site containing tRNA(fMet).</text>
</comment>
<comment type="domain">
    <text evidence="7">The P-site tRNA interaction motif (PtIM domain) probably interacts with the P-site tRNA(fMet) as well as the 23S rRNA.</text>
</comment>
<dbReference type="SUPFAM" id="SSF52540">
    <property type="entry name" value="P-loop containing nucleoside triphosphate hydrolases"/>
    <property type="match status" value="2"/>
</dbReference>
<evidence type="ECO:0000259" key="8">
    <source>
        <dbReference type="PROSITE" id="PS50893"/>
    </source>
</evidence>
<keyword evidence="7" id="KW-0648">Protein biosynthesis</keyword>
<dbReference type="InterPro" id="IPR022374">
    <property type="entry name" value="EttA"/>
</dbReference>
<keyword evidence="6 7" id="KW-0810">Translation regulation</keyword>
<keyword evidence="5 7" id="KW-0067">ATP-binding</keyword>
<comment type="caution">
    <text evidence="7">Lacks conserved residue(s) required for the propagation of feature annotation.</text>
</comment>
<dbReference type="NCBIfam" id="NF008775">
    <property type="entry name" value="PRK11819.1"/>
    <property type="match status" value="1"/>
</dbReference>
<comment type="catalytic activity">
    <reaction evidence="7">
        <text>ATP + H2O = ADP + phosphate + H(+)</text>
        <dbReference type="Rhea" id="RHEA:13065"/>
        <dbReference type="ChEBI" id="CHEBI:15377"/>
        <dbReference type="ChEBI" id="CHEBI:15378"/>
        <dbReference type="ChEBI" id="CHEBI:30616"/>
        <dbReference type="ChEBI" id="CHEBI:43474"/>
        <dbReference type="ChEBI" id="CHEBI:456216"/>
    </reaction>
</comment>
<evidence type="ECO:0000256" key="5">
    <source>
        <dbReference type="ARBA" id="ARBA00022840"/>
    </source>
</evidence>
<evidence type="ECO:0000256" key="4">
    <source>
        <dbReference type="ARBA" id="ARBA00022741"/>
    </source>
</evidence>
<sequence>MLFLRAGIDLDQSLTYCYGLIRALLAPYSPVTDPRFSMAQYVFTMHRLSKVVPPKREILKNISLSFYPGAKIGVLGLNGSGKSTLLKIMAGVDTEFDGEARPMPELNIGYLPQEPQLDPSKTVREVVEEAVSVIKDAQARLDQVYAEYADPDADFDKLAAEQAKLESILQASDGHNLERQLEVAADALRLPAWDAKVEHLSGGEKRRVALCRLLLSAPDMLLLDEPTNHLDADSVAWLEHFLHDFPGTVVAITHDRYFLDNVAGWILELDRGAGIPYEGNYSGWLEAKSDRLAAESKQQSAHEKAMKDELEWVRKGAKARQSKSKARLQRFEELQSQEFQKRSETNEIYIPAGPRLGDKVIEFKNVSKGYGDRVLIDNLSFAMPKGAIVGVIGGNGAGKSTLFRMLMGKEQPDSGTIEVGETVQLACVDQSRDDLDGSKTVFQAISDGSDVIRIGNYEIPSRTYVGRFNFKGGDQQKFVKDLSGGERGRLHLALTLKEGANVLLLDEPSNDLDVETLRSLEEALLDFPGAAIVISHDRWFLDRVATHILAYEDDSQAIFFEGNYTEYEADRKKRLGEAATQPHRVRHKKLAQ</sequence>
<dbReference type="Pfam" id="PF00005">
    <property type="entry name" value="ABC_tran"/>
    <property type="match status" value="2"/>
</dbReference>
<dbReference type="Pfam" id="PF12848">
    <property type="entry name" value="ABC_tran_Xtn"/>
    <property type="match status" value="1"/>
</dbReference>
<dbReference type="InterPro" id="IPR003439">
    <property type="entry name" value="ABC_transporter-like_ATP-bd"/>
</dbReference>
<keyword evidence="4 7" id="KW-0547">Nucleotide-binding</keyword>
<evidence type="ECO:0000256" key="7">
    <source>
        <dbReference type="HAMAP-Rule" id="MF_00847"/>
    </source>
</evidence>
<keyword evidence="7" id="KW-0677">Repeat</keyword>
<dbReference type="EC" id="3.6.1.-" evidence="7"/>
<comment type="subcellular location">
    <subcellularLocation>
        <location evidence="7">Cytoplasm</location>
    </subcellularLocation>
    <text evidence="7">Associates with ribosomes and polysomes.</text>
</comment>
<evidence type="ECO:0000256" key="6">
    <source>
        <dbReference type="ARBA" id="ARBA00022845"/>
    </source>
</evidence>
<keyword evidence="7" id="KW-0963">Cytoplasm</keyword>
<dbReference type="SMART" id="SM00382">
    <property type="entry name" value="AAA"/>
    <property type="match status" value="2"/>
</dbReference>
<feature type="domain" description="ABC transporter" evidence="8">
    <location>
        <begin position="43"/>
        <end position="296"/>
    </location>
</feature>
<feature type="binding site" evidence="7">
    <location>
        <begin position="393"/>
        <end position="400"/>
    </location>
    <ligand>
        <name>ATP</name>
        <dbReference type="ChEBI" id="CHEBI:30616"/>
        <label>2</label>
    </ligand>
</feature>
<keyword evidence="10" id="KW-1185">Reference proteome</keyword>
<keyword evidence="3 7" id="KW-0699">rRNA-binding</keyword>
<dbReference type="Gene3D" id="3.40.50.300">
    <property type="entry name" value="P-loop containing nucleotide triphosphate hydrolases"/>
    <property type="match status" value="2"/>
</dbReference>
<dbReference type="PROSITE" id="PS00211">
    <property type="entry name" value="ABC_TRANSPORTER_1"/>
    <property type="match status" value="1"/>
</dbReference>
<keyword evidence="7" id="KW-0694">RNA-binding</keyword>
<dbReference type="GO" id="GO:0005524">
    <property type="term" value="F:ATP binding"/>
    <property type="evidence" value="ECO:0007669"/>
    <property type="project" value="UniProtKB-KW"/>
</dbReference>
<feature type="region of interest" description="PtIM" evidence="7">
    <location>
        <begin position="279"/>
        <end position="359"/>
    </location>
</feature>
<dbReference type="EMBL" id="LT629795">
    <property type="protein sequence ID" value="SDU38123.1"/>
    <property type="molecule type" value="Genomic_DNA"/>
</dbReference>
<accession>A0ABY0VKX4</accession>
<keyword evidence="2 7" id="KW-0820">tRNA-binding</keyword>
<dbReference type="InterPro" id="IPR017871">
    <property type="entry name" value="ABC_transporter-like_CS"/>
</dbReference>
<name>A0ABY0VKX4_9PSED</name>
<organism evidence="9 10">
    <name type="scientific">Pseudomonas psychrophila</name>
    <dbReference type="NCBI Taxonomy" id="122355"/>
    <lineage>
        <taxon>Bacteria</taxon>
        <taxon>Pseudomonadati</taxon>
        <taxon>Pseudomonadota</taxon>
        <taxon>Gammaproteobacteria</taxon>
        <taxon>Pseudomonadales</taxon>
        <taxon>Pseudomonadaceae</taxon>
        <taxon>Pseudomonas</taxon>
    </lineage>
</organism>
<dbReference type="InterPro" id="IPR032781">
    <property type="entry name" value="ABC_tran_Xtn"/>
</dbReference>
<protein>
    <recommendedName>
        <fullName evidence="7">Energy-dependent translational throttle protein EttA</fullName>
        <ecNumber evidence="7">3.6.1.-</ecNumber>
    </recommendedName>
    <alternativeName>
        <fullName evidence="7">Translational regulatory factor EttA</fullName>
    </alternativeName>
</protein>
<proteinExistence type="inferred from homology"/>
<dbReference type="InterPro" id="IPR027417">
    <property type="entry name" value="P-loop_NTPase"/>
</dbReference>
<dbReference type="PANTHER" id="PTHR43858">
    <property type="entry name" value="ENERGY-DEPENDENT TRANSLATIONAL THROTTLE PROTEIN ETTA"/>
    <property type="match status" value="1"/>
</dbReference>
<evidence type="ECO:0000313" key="9">
    <source>
        <dbReference type="EMBL" id="SDU38123.1"/>
    </source>
</evidence>
<feature type="region of interest" description="Arm" evidence="7">
    <location>
        <begin position="132"/>
        <end position="176"/>
    </location>
</feature>
<reference evidence="9 10" key="1">
    <citation type="submission" date="2016-10" db="EMBL/GenBank/DDBJ databases">
        <authorList>
            <person name="Varghese N."/>
            <person name="Submissions S."/>
        </authorList>
    </citation>
    <scope>NUCLEOTIDE SEQUENCE [LARGE SCALE GENOMIC DNA]</scope>
    <source>
        <strain evidence="9 10">BS3667</strain>
    </source>
</reference>
<feature type="domain" description="ABC transporter" evidence="8">
    <location>
        <begin position="361"/>
        <end position="587"/>
    </location>
</feature>
<dbReference type="InterPro" id="IPR003593">
    <property type="entry name" value="AAA+_ATPase"/>
</dbReference>
<comment type="domain">
    <text evidence="7">The arm domain is inserted in the first ABC transporter domain. Probably contacts ribosomal protein L1.</text>
</comment>
<dbReference type="Proteomes" id="UP000182058">
    <property type="component" value="Chromosome I"/>
</dbReference>
<dbReference type="PROSITE" id="PS50893">
    <property type="entry name" value="ABC_TRANSPORTER_2"/>
    <property type="match status" value="2"/>
</dbReference>
<evidence type="ECO:0000313" key="10">
    <source>
        <dbReference type="Proteomes" id="UP000182058"/>
    </source>
</evidence>
<dbReference type="CDD" id="cd03221">
    <property type="entry name" value="ABCF_EF-3"/>
    <property type="match status" value="2"/>
</dbReference>
<evidence type="ECO:0000256" key="1">
    <source>
        <dbReference type="ARBA" id="ARBA00005868"/>
    </source>
</evidence>
<comment type="similarity">
    <text evidence="1 7">Belongs to the ABC transporter superfamily. ABCF family. Translational throttle EttA subfamily.</text>
</comment>